<sequence length="495" mass="55216">MVWGKNKQLEKMNAKVIEISQGDLTSRLEVGGNKQVRELAQSINELLFGFRNFIGKVYSSNEKTLNFTKELEHNAKYISDSSEEVAAAVMDIASEATSQNQAIFQAREYTEKMEKDILNILEQSKKTQDISKEMVSVVKDSTEVFEKAVDLLNINTNWSISLSSKMKDLKQEAEKVQQITYVVTNISDNTNLLALNASIEAARAGESGRGFAVVADEVKKLAEQSSQSAGEIEIIINSIMEKVNNITQEIENEVGRSRENITTINESKNQLGHILQSTENTYNAVESIYNLAEEEVKIIQIFNEAIEKITLAAEKSTSFAQEAAASVQEETASVQIMFESIKKLGLMTSDIQTIINGFVKEFIMDGRMKSLVNNGIEVLKNTSQNKKVHDMNEFVSCEILLIEIKKHNFFELLAVMNNTGDSKAIVLRDSSHGDEEIRGNYAHRPYFQEAIKGKTFISEPYISLSSNTYCVTIAVPVINDQGNIIGIIMGDLSLE</sequence>
<keyword evidence="13" id="KW-1185">Reference proteome</keyword>
<dbReference type="Pfam" id="PF02743">
    <property type="entry name" value="dCache_1"/>
    <property type="match status" value="1"/>
</dbReference>
<dbReference type="RefSeq" id="WP_216415259.1">
    <property type="nucleotide sequence ID" value="NZ_JAHLQK010000002.1"/>
</dbReference>
<accession>A0ABS6FZT0</accession>
<protein>
    <submittedName>
        <fullName evidence="12">HAMP domain-containing protein</fullName>
    </submittedName>
</protein>
<reference evidence="12 13" key="1">
    <citation type="submission" date="2021-06" db="EMBL/GenBank/DDBJ databases">
        <authorList>
            <person name="Sun Q."/>
            <person name="Li D."/>
        </authorList>
    </citation>
    <scope>NUCLEOTIDE SEQUENCE [LARGE SCALE GENOMIC DNA]</scope>
    <source>
        <strain evidence="12 13">MSJ-5</strain>
    </source>
</reference>
<evidence type="ECO:0000256" key="3">
    <source>
        <dbReference type="ARBA" id="ARBA00022500"/>
    </source>
</evidence>
<dbReference type="PROSITE" id="PS50885">
    <property type="entry name" value="HAMP"/>
    <property type="match status" value="1"/>
</dbReference>
<evidence type="ECO:0000256" key="6">
    <source>
        <dbReference type="ARBA" id="ARBA00023136"/>
    </source>
</evidence>
<evidence type="ECO:0000256" key="2">
    <source>
        <dbReference type="ARBA" id="ARBA00022475"/>
    </source>
</evidence>
<name>A0ABS6FZT0_9FIRM</name>
<dbReference type="PANTHER" id="PTHR32089">
    <property type="entry name" value="METHYL-ACCEPTING CHEMOTAXIS PROTEIN MCPB"/>
    <property type="match status" value="1"/>
</dbReference>
<proteinExistence type="inferred from homology"/>
<dbReference type="InterPro" id="IPR004089">
    <property type="entry name" value="MCPsignal_dom"/>
</dbReference>
<gene>
    <name evidence="12" type="ORF">KQI88_04950</name>
</gene>
<comment type="caution">
    <text evidence="12">The sequence shown here is derived from an EMBL/GenBank/DDBJ whole genome shotgun (WGS) entry which is preliminary data.</text>
</comment>
<dbReference type="EMBL" id="JAHLQK010000002">
    <property type="protein sequence ID" value="MBU5675756.1"/>
    <property type="molecule type" value="Genomic_DNA"/>
</dbReference>
<evidence type="ECO:0000259" key="11">
    <source>
        <dbReference type="PROSITE" id="PS50885"/>
    </source>
</evidence>
<keyword evidence="3" id="KW-0145">Chemotaxis</keyword>
<evidence type="ECO:0000313" key="12">
    <source>
        <dbReference type="EMBL" id="MBU5675756.1"/>
    </source>
</evidence>
<evidence type="ECO:0000256" key="4">
    <source>
        <dbReference type="ARBA" id="ARBA00022692"/>
    </source>
</evidence>
<comment type="subcellular location">
    <subcellularLocation>
        <location evidence="1">Cell membrane</location>
        <topology evidence="1">Multi-pass membrane protein</topology>
    </subcellularLocation>
</comment>
<evidence type="ECO:0000259" key="10">
    <source>
        <dbReference type="PROSITE" id="PS50111"/>
    </source>
</evidence>
<evidence type="ECO:0000313" key="13">
    <source>
        <dbReference type="Proteomes" id="UP000779508"/>
    </source>
</evidence>
<dbReference type="CDD" id="cd12914">
    <property type="entry name" value="PDC1_DGC_like"/>
    <property type="match status" value="1"/>
</dbReference>
<dbReference type="Pfam" id="PF00672">
    <property type="entry name" value="HAMP"/>
    <property type="match status" value="1"/>
</dbReference>
<dbReference type="Pfam" id="PF00015">
    <property type="entry name" value="MCPsignal"/>
    <property type="match status" value="1"/>
</dbReference>
<organism evidence="12 13">
    <name type="scientific">Alkaliphilus flagellatus</name>
    <dbReference type="NCBI Taxonomy" id="2841507"/>
    <lineage>
        <taxon>Bacteria</taxon>
        <taxon>Bacillati</taxon>
        <taxon>Bacillota</taxon>
        <taxon>Clostridia</taxon>
        <taxon>Peptostreptococcales</taxon>
        <taxon>Natronincolaceae</taxon>
        <taxon>Alkaliphilus</taxon>
    </lineage>
</organism>
<evidence type="ECO:0000256" key="5">
    <source>
        <dbReference type="ARBA" id="ARBA00022989"/>
    </source>
</evidence>
<dbReference type="SMART" id="SM00283">
    <property type="entry name" value="MA"/>
    <property type="match status" value="1"/>
</dbReference>
<keyword evidence="7 9" id="KW-0807">Transducer</keyword>
<dbReference type="InterPro" id="IPR003660">
    <property type="entry name" value="HAMP_dom"/>
</dbReference>
<dbReference type="InterPro" id="IPR033479">
    <property type="entry name" value="dCache_1"/>
</dbReference>
<dbReference type="PROSITE" id="PS50111">
    <property type="entry name" value="CHEMOTAXIS_TRANSDUC_2"/>
    <property type="match status" value="1"/>
</dbReference>
<feature type="domain" description="Methyl-accepting transducer" evidence="10">
    <location>
        <begin position="74"/>
        <end position="310"/>
    </location>
</feature>
<comment type="similarity">
    <text evidence="8">Belongs to the methyl-accepting chemotaxis (MCP) protein family.</text>
</comment>
<dbReference type="PANTHER" id="PTHR32089:SF112">
    <property type="entry name" value="LYSOZYME-LIKE PROTEIN-RELATED"/>
    <property type="match status" value="1"/>
</dbReference>
<evidence type="ECO:0000256" key="1">
    <source>
        <dbReference type="ARBA" id="ARBA00004651"/>
    </source>
</evidence>
<evidence type="ECO:0000256" key="8">
    <source>
        <dbReference type="ARBA" id="ARBA00029447"/>
    </source>
</evidence>
<evidence type="ECO:0000256" key="7">
    <source>
        <dbReference type="ARBA" id="ARBA00023224"/>
    </source>
</evidence>
<dbReference type="Proteomes" id="UP000779508">
    <property type="component" value="Unassembled WGS sequence"/>
</dbReference>
<evidence type="ECO:0000256" key="9">
    <source>
        <dbReference type="PROSITE-ProRule" id="PRU00284"/>
    </source>
</evidence>
<keyword evidence="2" id="KW-1003">Cell membrane</keyword>
<feature type="domain" description="HAMP" evidence="11">
    <location>
        <begin position="3"/>
        <end position="55"/>
    </location>
</feature>
<keyword evidence="4" id="KW-0812">Transmembrane</keyword>
<dbReference type="CDD" id="cd06225">
    <property type="entry name" value="HAMP"/>
    <property type="match status" value="1"/>
</dbReference>
<keyword evidence="6" id="KW-0472">Membrane</keyword>
<keyword evidence="5" id="KW-1133">Transmembrane helix</keyword>